<comment type="similarity">
    <text evidence="1">Belongs to the IWS1 family.</text>
</comment>
<evidence type="ECO:0000313" key="5">
    <source>
        <dbReference type="EMBL" id="CAD9234575.1"/>
    </source>
</evidence>
<feature type="region of interest" description="Disordered" evidence="3">
    <location>
        <begin position="261"/>
        <end position="300"/>
    </location>
</feature>
<dbReference type="PANTHER" id="PTHR46010">
    <property type="entry name" value="PROTEIN IWS1 HOMOLOG"/>
    <property type="match status" value="1"/>
</dbReference>
<dbReference type="InterPro" id="IPR051037">
    <property type="entry name" value="RNAPII_TF_IWS1"/>
</dbReference>
<feature type="region of interest" description="Disordered" evidence="3">
    <location>
        <begin position="1"/>
        <end position="52"/>
    </location>
</feature>
<proteinExistence type="inferred from homology"/>
<feature type="compositionally biased region" description="Basic and acidic residues" evidence="3">
    <location>
        <begin position="206"/>
        <end position="222"/>
    </location>
</feature>
<dbReference type="PANTHER" id="PTHR46010:SF1">
    <property type="entry name" value="PROTEIN IWS1 HOMOLOG"/>
    <property type="match status" value="1"/>
</dbReference>
<comment type="subcellular location">
    <subcellularLocation>
        <location evidence="2">Nucleus</location>
    </subcellularLocation>
</comment>
<evidence type="ECO:0000259" key="4">
    <source>
        <dbReference type="PROSITE" id="PS51319"/>
    </source>
</evidence>
<dbReference type="SUPFAM" id="SSF47676">
    <property type="entry name" value="Conserved domain common to transcription factors TFIIS, elongin A, CRSP70"/>
    <property type="match status" value="1"/>
</dbReference>
<keyword evidence="2" id="KW-0539">Nucleus</keyword>
<feature type="compositionally biased region" description="Basic and acidic residues" evidence="3">
    <location>
        <begin position="28"/>
        <end position="43"/>
    </location>
</feature>
<name>A0A6T6C574_9RHOD</name>
<accession>A0A6T6C574</accession>
<gene>
    <name evidence="5" type="ORF">CCAE0312_LOCUS6664</name>
    <name evidence="6" type="ORF">CCAE0312_LOCUS6666</name>
</gene>
<evidence type="ECO:0000256" key="3">
    <source>
        <dbReference type="SAM" id="MobiDB-lite"/>
    </source>
</evidence>
<dbReference type="AlphaFoldDB" id="A0A6T6C574"/>
<evidence type="ECO:0000256" key="1">
    <source>
        <dbReference type="ARBA" id="ARBA00037992"/>
    </source>
</evidence>
<evidence type="ECO:0000256" key="2">
    <source>
        <dbReference type="PROSITE-ProRule" id="PRU00649"/>
    </source>
</evidence>
<reference evidence="6" key="1">
    <citation type="submission" date="2021-01" db="EMBL/GenBank/DDBJ databases">
        <authorList>
            <person name="Corre E."/>
            <person name="Pelletier E."/>
            <person name="Niang G."/>
            <person name="Scheremetjew M."/>
            <person name="Finn R."/>
            <person name="Kale V."/>
            <person name="Holt S."/>
            <person name="Cochrane G."/>
            <person name="Meng A."/>
            <person name="Brown T."/>
            <person name="Cohen L."/>
        </authorList>
    </citation>
    <scope>NUCLEOTIDE SEQUENCE</scope>
    <source>
        <strain evidence="6">SAG 36.94</strain>
    </source>
</reference>
<dbReference type="EMBL" id="HBGH01012002">
    <property type="protein sequence ID" value="CAD9234575.1"/>
    <property type="molecule type" value="Transcribed_RNA"/>
</dbReference>
<dbReference type="EMBL" id="HBGH01012004">
    <property type="protein sequence ID" value="CAD9234577.1"/>
    <property type="molecule type" value="Transcribed_RNA"/>
</dbReference>
<dbReference type="InterPro" id="IPR035441">
    <property type="entry name" value="TFIIS/LEDGF_dom_sf"/>
</dbReference>
<feature type="compositionally biased region" description="Basic and acidic residues" evidence="3">
    <location>
        <begin position="287"/>
        <end position="300"/>
    </location>
</feature>
<dbReference type="GO" id="GO:0016973">
    <property type="term" value="P:poly(A)+ mRNA export from nucleus"/>
    <property type="evidence" value="ECO:0007669"/>
    <property type="project" value="TreeGrafter"/>
</dbReference>
<evidence type="ECO:0000313" key="6">
    <source>
        <dbReference type="EMBL" id="CAD9234577.1"/>
    </source>
</evidence>
<dbReference type="PROSITE" id="PS51319">
    <property type="entry name" value="TFIIS_N"/>
    <property type="match status" value="1"/>
</dbReference>
<dbReference type="GO" id="GO:0005634">
    <property type="term" value="C:nucleus"/>
    <property type="evidence" value="ECO:0007669"/>
    <property type="project" value="UniProtKB-SubCell"/>
</dbReference>
<dbReference type="InterPro" id="IPR017923">
    <property type="entry name" value="TFIIS_N"/>
</dbReference>
<sequence length="300" mass="35108">MGEDELGEEERDLTTQIGVGGDGSASHHQRELSFFDRKMEESKNRRKRRRPKDRAVVEEEVLDFIAFMMRVRDDDLKAYRKNTPALNKVKSLPHVEEMLKKIDYRETLLQNDLLPVIRSWLDPMPDNTLPNLTVRSRLLELLSEFPVNEEWLHHLERSRGLGKVVNYLSMKDPHEPNSRLAKALVEKWSRPIFEQTAREEEDELDYRDAKPRMEQSQRDLKAKSYVSRKMNDSLGQALKNMARVPEKVSFASFARRPDEVTQLGEEDAEFGKRRRSVDKKASRAPKLGKEKVRSYSVMDR</sequence>
<feature type="compositionally biased region" description="Acidic residues" evidence="3">
    <location>
        <begin position="1"/>
        <end position="11"/>
    </location>
</feature>
<dbReference type="Gene3D" id="1.20.930.10">
    <property type="entry name" value="Conserved domain common to transcription factors TFIIS, elongin A, CRSP70"/>
    <property type="match status" value="1"/>
</dbReference>
<dbReference type="Pfam" id="PF08711">
    <property type="entry name" value="Med26"/>
    <property type="match status" value="1"/>
</dbReference>
<feature type="domain" description="TFIIS N-terminal" evidence="4">
    <location>
        <begin position="115"/>
        <end position="195"/>
    </location>
</feature>
<protein>
    <recommendedName>
        <fullName evidence="4">TFIIS N-terminal domain-containing protein</fullName>
    </recommendedName>
</protein>
<organism evidence="6">
    <name type="scientific">Compsopogon caeruleus</name>
    <dbReference type="NCBI Taxonomy" id="31354"/>
    <lineage>
        <taxon>Eukaryota</taxon>
        <taxon>Rhodophyta</taxon>
        <taxon>Compsopogonophyceae</taxon>
        <taxon>Compsopogonales</taxon>
        <taxon>Compsopogonaceae</taxon>
        <taxon>Compsopogon</taxon>
    </lineage>
</organism>
<feature type="region of interest" description="Disordered" evidence="3">
    <location>
        <begin position="199"/>
        <end position="222"/>
    </location>
</feature>